<evidence type="ECO:0000256" key="8">
    <source>
        <dbReference type="PROSITE-ProRule" id="PRU00169"/>
    </source>
</evidence>
<dbReference type="Gene3D" id="1.10.10.60">
    <property type="entry name" value="Homeodomain-like"/>
    <property type="match status" value="2"/>
</dbReference>
<keyword evidence="6" id="KW-0238">DNA-binding</keyword>
<evidence type="ECO:0000256" key="1">
    <source>
        <dbReference type="ARBA" id="ARBA00004496"/>
    </source>
</evidence>
<dbReference type="InterPro" id="IPR018060">
    <property type="entry name" value="HTH_AraC"/>
</dbReference>
<evidence type="ECO:0000256" key="6">
    <source>
        <dbReference type="ARBA" id="ARBA00023125"/>
    </source>
</evidence>
<evidence type="ECO:0000256" key="3">
    <source>
        <dbReference type="ARBA" id="ARBA00022553"/>
    </source>
</evidence>
<gene>
    <name evidence="11" type="ORF">ACFPOG_22520</name>
</gene>
<dbReference type="PROSITE" id="PS01124">
    <property type="entry name" value="HTH_ARAC_FAMILY_2"/>
    <property type="match status" value="1"/>
</dbReference>
<dbReference type="InterPro" id="IPR051552">
    <property type="entry name" value="HptR"/>
</dbReference>
<protein>
    <submittedName>
        <fullName evidence="11">Response regulator</fullName>
    </submittedName>
</protein>
<feature type="domain" description="HTH araC/xylS-type" evidence="9">
    <location>
        <begin position="401"/>
        <end position="499"/>
    </location>
</feature>
<dbReference type="Pfam" id="PF00072">
    <property type="entry name" value="Response_reg"/>
    <property type="match status" value="1"/>
</dbReference>
<dbReference type="InterPro" id="IPR011006">
    <property type="entry name" value="CheY-like_superfamily"/>
</dbReference>
<comment type="subcellular location">
    <subcellularLocation>
        <location evidence="1">Cytoplasm</location>
    </subcellularLocation>
</comment>
<reference evidence="12" key="1">
    <citation type="journal article" date="2019" name="Int. J. Syst. Evol. Microbiol.">
        <title>The Global Catalogue of Microorganisms (GCM) 10K type strain sequencing project: providing services to taxonomists for standard genome sequencing and annotation.</title>
        <authorList>
            <consortium name="The Broad Institute Genomics Platform"/>
            <consortium name="The Broad Institute Genome Sequencing Center for Infectious Disease"/>
            <person name="Wu L."/>
            <person name="Ma J."/>
        </authorList>
    </citation>
    <scope>NUCLEOTIDE SEQUENCE [LARGE SCALE GENOMIC DNA]</scope>
    <source>
        <strain evidence="12">KACC 11904</strain>
    </source>
</reference>
<keyword evidence="7" id="KW-0804">Transcription</keyword>
<evidence type="ECO:0000256" key="5">
    <source>
        <dbReference type="ARBA" id="ARBA00023015"/>
    </source>
</evidence>
<dbReference type="Gene3D" id="3.40.50.2300">
    <property type="match status" value="1"/>
</dbReference>
<dbReference type="Proteomes" id="UP001596044">
    <property type="component" value="Unassembled WGS sequence"/>
</dbReference>
<evidence type="ECO:0000259" key="9">
    <source>
        <dbReference type="PROSITE" id="PS01124"/>
    </source>
</evidence>
<keyword evidence="3 8" id="KW-0597">Phosphoprotein</keyword>
<keyword evidence="12" id="KW-1185">Reference proteome</keyword>
<dbReference type="PANTHER" id="PTHR42713">
    <property type="entry name" value="HISTIDINE KINASE-RELATED"/>
    <property type="match status" value="1"/>
</dbReference>
<dbReference type="PANTHER" id="PTHR42713:SF3">
    <property type="entry name" value="TRANSCRIPTIONAL REGULATORY PROTEIN HPTR"/>
    <property type="match status" value="1"/>
</dbReference>
<dbReference type="InterPro" id="IPR009057">
    <property type="entry name" value="Homeodomain-like_sf"/>
</dbReference>
<dbReference type="InterPro" id="IPR001789">
    <property type="entry name" value="Sig_transdc_resp-reg_receiver"/>
</dbReference>
<dbReference type="PROSITE" id="PS50110">
    <property type="entry name" value="RESPONSE_REGULATORY"/>
    <property type="match status" value="1"/>
</dbReference>
<dbReference type="SUPFAM" id="SSF52172">
    <property type="entry name" value="CheY-like"/>
    <property type="match status" value="1"/>
</dbReference>
<accession>A0ABW0KCC7</accession>
<dbReference type="CDD" id="cd17536">
    <property type="entry name" value="REC_YesN-like"/>
    <property type="match status" value="1"/>
</dbReference>
<dbReference type="EMBL" id="JBHSMJ010000031">
    <property type="protein sequence ID" value="MFC5451015.1"/>
    <property type="molecule type" value="Genomic_DNA"/>
</dbReference>
<evidence type="ECO:0000256" key="4">
    <source>
        <dbReference type="ARBA" id="ARBA00023012"/>
    </source>
</evidence>
<dbReference type="SUPFAM" id="SSF46689">
    <property type="entry name" value="Homeodomain-like"/>
    <property type="match status" value="1"/>
</dbReference>
<dbReference type="Pfam" id="PF12833">
    <property type="entry name" value="HTH_18"/>
    <property type="match status" value="1"/>
</dbReference>
<evidence type="ECO:0000259" key="10">
    <source>
        <dbReference type="PROSITE" id="PS50110"/>
    </source>
</evidence>
<keyword evidence="5" id="KW-0805">Transcription regulation</keyword>
<feature type="modified residue" description="4-aspartylphosphate" evidence="8">
    <location>
        <position position="55"/>
    </location>
</feature>
<evidence type="ECO:0000256" key="7">
    <source>
        <dbReference type="ARBA" id="ARBA00023163"/>
    </source>
</evidence>
<organism evidence="11 12">
    <name type="scientific">Paenibacillus aestuarii</name>
    <dbReference type="NCBI Taxonomy" id="516965"/>
    <lineage>
        <taxon>Bacteria</taxon>
        <taxon>Bacillati</taxon>
        <taxon>Bacillota</taxon>
        <taxon>Bacilli</taxon>
        <taxon>Bacillales</taxon>
        <taxon>Paenibacillaceae</taxon>
        <taxon>Paenibacillus</taxon>
    </lineage>
</organism>
<keyword evidence="4" id="KW-0902">Two-component regulatory system</keyword>
<keyword evidence="2" id="KW-0963">Cytoplasm</keyword>
<evidence type="ECO:0000313" key="12">
    <source>
        <dbReference type="Proteomes" id="UP001596044"/>
    </source>
</evidence>
<dbReference type="RefSeq" id="WP_270884393.1">
    <property type="nucleotide sequence ID" value="NZ_JAQFVF010000069.1"/>
</dbReference>
<name>A0ABW0KCC7_9BACL</name>
<dbReference type="SMART" id="SM00342">
    <property type="entry name" value="HTH_ARAC"/>
    <property type="match status" value="1"/>
</dbReference>
<sequence length="502" mass="58212">MFKVILVDDEPFALEGIKLMVEWEELGFEIVEMCENGEEALACIEACKPDLVVTDIRMPVIDGLELIDRVQKAGNDPVFIILSGYNDFEYARSALRYGVKHYLLKPALDREWETVIQLVIDQLQHREQQRVRQDLVADRLVPTLLAQILRGEISATDGNVGGILDPLEQGDHGWRYIHVEWLSSSEQELDARYFLSRKAHAIDLFGNQEGLVMPSAPDIEEWAHQVYEDLREQGIECCLSIGPRVDSLRHIEDSYAGALETSVYHFFHISGGPLDYDKVHHKQASSYDLNSISIVDDIQSAIEALQDKRVEDLIKQLFVTLFANKTAREVVHLLVIRIVLKSAAVMREMGIDSEALPRIRDFLRREHRSLKEVEESLQLYVQTYMGQLKQHKEKFSGHPLRMIDRYIQEHYREPLTIKDIGERFFMNPVYLGQAFMKRNGVGIIEYIHDLRINEAKRMLRESDETIRLISEQIGYMHYHHFLKEFEKRVSEKPAVYRHLSKA</sequence>
<evidence type="ECO:0000256" key="2">
    <source>
        <dbReference type="ARBA" id="ARBA00022490"/>
    </source>
</evidence>
<evidence type="ECO:0000313" key="11">
    <source>
        <dbReference type="EMBL" id="MFC5451015.1"/>
    </source>
</evidence>
<proteinExistence type="predicted"/>
<comment type="caution">
    <text evidence="11">The sequence shown here is derived from an EMBL/GenBank/DDBJ whole genome shotgun (WGS) entry which is preliminary data.</text>
</comment>
<feature type="domain" description="Response regulatory" evidence="10">
    <location>
        <begin position="3"/>
        <end position="120"/>
    </location>
</feature>
<dbReference type="SMART" id="SM00448">
    <property type="entry name" value="REC"/>
    <property type="match status" value="1"/>
</dbReference>